<evidence type="ECO:0000313" key="2">
    <source>
        <dbReference type="EMBL" id="MAA12873.1"/>
    </source>
</evidence>
<dbReference type="AlphaFoldDB" id="A0A224YFA5"/>
<proteinExistence type="predicted"/>
<evidence type="ECO:0000256" key="1">
    <source>
        <dbReference type="SAM" id="Phobius"/>
    </source>
</evidence>
<sequence>MWLSYNKKEQKNNFFKNHIFNFCSPFSGSKISFLKTMWKCGKKFVVCATVVRITAKIAQKKCISKNYSRDQSHWSDPCSRRASSAASVLRGHCSRKSRDMTRSYSFYVYGSAIIIQNIITLLFRSCKHKLNHQIMTVCRARSEHRRHTYQAYCSAYQHFGPLEVHRRVTLSTHDQA</sequence>
<reference evidence="2" key="1">
    <citation type="journal article" date="2017" name="Parasit. Vectors">
        <title>Sialotranscriptomics of Rhipicephalus zambeziensis reveals intricate expression profiles of secretory proteins and suggests tight temporal transcriptional regulation during blood-feeding.</title>
        <authorList>
            <person name="de Castro M.H."/>
            <person name="de Klerk D."/>
            <person name="Pienaar R."/>
            <person name="Rees D.J.G."/>
            <person name="Mans B.J."/>
        </authorList>
    </citation>
    <scope>NUCLEOTIDE SEQUENCE</scope>
    <source>
        <tissue evidence="2">Salivary glands</tissue>
    </source>
</reference>
<accession>A0A224YFA5</accession>
<keyword evidence="1" id="KW-0812">Transmembrane</keyword>
<organism evidence="2">
    <name type="scientific">Rhipicephalus zambeziensis</name>
    <dbReference type="NCBI Taxonomy" id="60191"/>
    <lineage>
        <taxon>Eukaryota</taxon>
        <taxon>Metazoa</taxon>
        <taxon>Ecdysozoa</taxon>
        <taxon>Arthropoda</taxon>
        <taxon>Chelicerata</taxon>
        <taxon>Arachnida</taxon>
        <taxon>Acari</taxon>
        <taxon>Parasitiformes</taxon>
        <taxon>Ixodida</taxon>
        <taxon>Ixodoidea</taxon>
        <taxon>Ixodidae</taxon>
        <taxon>Rhipicephalinae</taxon>
        <taxon>Rhipicephalus</taxon>
        <taxon>Rhipicephalus</taxon>
    </lineage>
</organism>
<keyword evidence="1" id="KW-0472">Membrane</keyword>
<name>A0A224YFA5_9ACAR</name>
<keyword evidence="1" id="KW-1133">Transmembrane helix</keyword>
<feature type="transmembrane region" description="Helical" evidence="1">
    <location>
        <begin position="104"/>
        <end position="123"/>
    </location>
</feature>
<protein>
    <submittedName>
        <fullName evidence="2">Uncharacterized protein</fullName>
    </submittedName>
</protein>
<dbReference type="EMBL" id="GFPF01001727">
    <property type="protein sequence ID" value="MAA12873.1"/>
    <property type="molecule type" value="Transcribed_RNA"/>
</dbReference>